<feature type="region of interest" description="Disordered" evidence="5">
    <location>
        <begin position="294"/>
        <end position="314"/>
    </location>
</feature>
<dbReference type="Pfam" id="PF24827">
    <property type="entry name" value="AstE_AspA_cat"/>
    <property type="match status" value="1"/>
</dbReference>
<evidence type="ECO:0000313" key="8">
    <source>
        <dbReference type="Proteomes" id="UP000034894"/>
    </source>
</evidence>
<feature type="domain" description="Succinylglutamate desuccinylase/Aspartoacylase catalytic" evidence="6">
    <location>
        <begin position="83"/>
        <end position="151"/>
    </location>
</feature>
<evidence type="ECO:0000256" key="2">
    <source>
        <dbReference type="ARBA" id="ARBA00022723"/>
    </source>
</evidence>
<evidence type="ECO:0000256" key="1">
    <source>
        <dbReference type="ARBA" id="ARBA00001947"/>
    </source>
</evidence>
<proteinExistence type="predicted"/>
<dbReference type="STRING" id="1618443.UV73_C0012G0072"/>
<evidence type="ECO:0000259" key="6">
    <source>
        <dbReference type="Pfam" id="PF24827"/>
    </source>
</evidence>
<name>A0A0G1DEJ2_9BACT</name>
<gene>
    <name evidence="7" type="ORF">UV73_C0012G0072</name>
</gene>
<dbReference type="Gene3D" id="3.40.630.10">
    <property type="entry name" value="Zn peptidases"/>
    <property type="match status" value="1"/>
</dbReference>
<protein>
    <recommendedName>
        <fullName evidence="6">Succinylglutamate desuccinylase/Aspartoacylase catalytic domain-containing protein</fullName>
    </recommendedName>
</protein>
<dbReference type="Proteomes" id="UP000034894">
    <property type="component" value="Unassembled WGS sequence"/>
</dbReference>
<reference evidence="7 8" key="1">
    <citation type="journal article" date="2015" name="Nature">
        <title>rRNA introns, odd ribosomes, and small enigmatic genomes across a large radiation of phyla.</title>
        <authorList>
            <person name="Brown C.T."/>
            <person name="Hug L.A."/>
            <person name="Thomas B.C."/>
            <person name="Sharon I."/>
            <person name="Castelle C.J."/>
            <person name="Singh A."/>
            <person name="Wilkins M.J."/>
            <person name="Williams K.H."/>
            <person name="Banfield J.F."/>
        </authorList>
    </citation>
    <scope>NUCLEOTIDE SEQUENCE [LARGE SCALE GENOMIC DNA]</scope>
</reference>
<accession>A0A0G1DEJ2</accession>
<evidence type="ECO:0000313" key="7">
    <source>
        <dbReference type="EMBL" id="KKS96044.1"/>
    </source>
</evidence>
<sequence>MLRAVYKNLRLFWKYHLTGYPGKGPEEETELGIYYLDFNLDEYYRKILSFKKLYAISKIAEITYRDKKYPILKINFKGIKTNKKLLVIAGIHGNEQAAMMAIPEILKELRSRFSRYREMEIRIITPANPVGATCKSRYNAEGLDINRDFVIFRSREAALIKKEVEKFRPDFVLSLHESPQKQGMFFYANKFVPQETAVRIIKFLKENKFSLTETDYYGRKLKIAGYSPLGFGFAILNRLWKKFIKAQTMGAYLSSIKIPVITVETPWRSSNKEERISGHLAVFKQLTDSMLRQSGRRKVDEIPRIGKAQSTQAP</sequence>
<comment type="caution">
    <text evidence="7">The sequence shown here is derived from an EMBL/GenBank/DDBJ whole genome shotgun (WGS) entry which is preliminary data.</text>
</comment>
<dbReference type="GO" id="GO:0046872">
    <property type="term" value="F:metal ion binding"/>
    <property type="evidence" value="ECO:0007669"/>
    <property type="project" value="UniProtKB-KW"/>
</dbReference>
<dbReference type="SUPFAM" id="SSF53187">
    <property type="entry name" value="Zn-dependent exopeptidases"/>
    <property type="match status" value="1"/>
</dbReference>
<dbReference type="GO" id="GO:0016788">
    <property type="term" value="F:hydrolase activity, acting on ester bonds"/>
    <property type="evidence" value="ECO:0007669"/>
    <property type="project" value="InterPro"/>
</dbReference>
<keyword evidence="2" id="KW-0479">Metal-binding</keyword>
<dbReference type="InterPro" id="IPR055438">
    <property type="entry name" value="AstE_AspA_cat"/>
</dbReference>
<evidence type="ECO:0000256" key="4">
    <source>
        <dbReference type="ARBA" id="ARBA00022833"/>
    </source>
</evidence>
<evidence type="ECO:0000256" key="5">
    <source>
        <dbReference type="SAM" id="MobiDB-lite"/>
    </source>
</evidence>
<comment type="cofactor">
    <cofactor evidence="1">
        <name>Zn(2+)</name>
        <dbReference type="ChEBI" id="CHEBI:29105"/>
    </cofactor>
</comment>
<organism evidence="7 8">
    <name type="scientific">Candidatus Gottesmanbacteria bacterium GW2011_GWA2_43_14</name>
    <dbReference type="NCBI Taxonomy" id="1618443"/>
    <lineage>
        <taxon>Bacteria</taxon>
        <taxon>Candidatus Gottesmaniibacteriota</taxon>
    </lineage>
</organism>
<keyword evidence="3" id="KW-0378">Hydrolase</keyword>
<dbReference type="EMBL" id="LCFP01000012">
    <property type="protein sequence ID" value="KKS96044.1"/>
    <property type="molecule type" value="Genomic_DNA"/>
</dbReference>
<dbReference type="AlphaFoldDB" id="A0A0G1DEJ2"/>
<keyword evidence="4" id="KW-0862">Zinc</keyword>
<evidence type="ECO:0000256" key="3">
    <source>
        <dbReference type="ARBA" id="ARBA00022801"/>
    </source>
</evidence>